<organism evidence="2 3">
    <name type="scientific">Mollisia scopiformis</name>
    <name type="common">Conifer needle endophyte fungus</name>
    <name type="synonym">Phialocephala scopiformis</name>
    <dbReference type="NCBI Taxonomy" id="149040"/>
    <lineage>
        <taxon>Eukaryota</taxon>
        <taxon>Fungi</taxon>
        <taxon>Dikarya</taxon>
        <taxon>Ascomycota</taxon>
        <taxon>Pezizomycotina</taxon>
        <taxon>Leotiomycetes</taxon>
        <taxon>Helotiales</taxon>
        <taxon>Mollisiaceae</taxon>
        <taxon>Mollisia</taxon>
    </lineage>
</organism>
<dbReference type="InParanoid" id="A0A194X1B3"/>
<sequence length="350" mass="38952">MQRRHPKDQRASAPPNDRTPRRNWTPRKQRNLAADWWRSSSDGPAIGDASQSPPNRKESEQSNSTQRGDSMANSKPLPNPPRLGETSNGSPPHNESESIDLTQGSSAQAPNTLELGCMYWLKHQGDDGCFFTGYERRVNTDRKAILDDRVCGHVVMLLSSFLAKDKTFYTAALLTTFKRMSYANWNTARSISENINLRKSIPLASHSPCLSDSSNIPATPVIHLGPRNTHDTTLHLLRGSLDRDCYARIDRILELPGESLRLYCYEGGILPPQPPKLCFKSYAHLMGRLHMKGDMEELYFAGNAPYDQQCEDSVHVESSNTAAAVNQDANDRGTDSDQARPSETTPTTAL</sequence>
<dbReference type="KEGG" id="psco:LY89DRAFT_672254"/>
<dbReference type="GeneID" id="28822997"/>
<feature type="compositionally biased region" description="Polar residues" evidence="1">
    <location>
        <begin position="85"/>
        <end position="107"/>
    </location>
</feature>
<protein>
    <submittedName>
        <fullName evidence="2">Uncharacterized protein</fullName>
    </submittedName>
</protein>
<proteinExistence type="predicted"/>
<feature type="compositionally biased region" description="Polar residues" evidence="1">
    <location>
        <begin position="341"/>
        <end position="350"/>
    </location>
</feature>
<dbReference type="Proteomes" id="UP000070700">
    <property type="component" value="Unassembled WGS sequence"/>
</dbReference>
<accession>A0A194X1B3</accession>
<reference evidence="2 3" key="1">
    <citation type="submission" date="2015-10" db="EMBL/GenBank/DDBJ databases">
        <title>Full genome of DAOMC 229536 Phialocephala scopiformis, a fungal endophyte of spruce producing the potent anti-insectan compound rugulosin.</title>
        <authorList>
            <consortium name="DOE Joint Genome Institute"/>
            <person name="Walker A.K."/>
            <person name="Frasz S.L."/>
            <person name="Seifert K.A."/>
            <person name="Miller J.D."/>
            <person name="Mondo S.J."/>
            <person name="Labutti K."/>
            <person name="Lipzen A."/>
            <person name="Dockter R."/>
            <person name="Kennedy M."/>
            <person name="Grigoriev I.V."/>
            <person name="Spatafora J.W."/>
        </authorList>
    </citation>
    <scope>NUCLEOTIDE SEQUENCE [LARGE SCALE GENOMIC DNA]</scope>
    <source>
        <strain evidence="2 3">CBS 120377</strain>
    </source>
</reference>
<feature type="compositionally biased region" description="Basic and acidic residues" evidence="1">
    <location>
        <begin position="329"/>
        <end position="340"/>
    </location>
</feature>
<name>A0A194X1B3_MOLSC</name>
<dbReference type="RefSeq" id="XP_018068340.1">
    <property type="nucleotide sequence ID" value="XM_018213271.1"/>
</dbReference>
<dbReference type="AlphaFoldDB" id="A0A194X1B3"/>
<feature type="region of interest" description="Disordered" evidence="1">
    <location>
        <begin position="1"/>
        <end position="107"/>
    </location>
</feature>
<evidence type="ECO:0000256" key="1">
    <source>
        <dbReference type="SAM" id="MobiDB-lite"/>
    </source>
</evidence>
<keyword evidence="3" id="KW-1185">Reference proteome</keyword>
<feature type="region of interest" description="Disordered" evidence="1">
    <location>
        <begin position="317"/>
        <end position="350"/>
    </location>
</feature>
<evidence type="ECO:0000313" key="2">
    <source>
        <dbReference type="EMBL" id="KUJ13985.1"/>
    </source>
</evidence>
<evidence type="ECO:0000313" key="3">
    <source>
        <dbReference type="Proteomes" id="UP000070700"/>
    </source>
</evidence>
<gene>
    <name evidence="2" type="ORF">LY89DRAFT_672254</name>
</gene>
<feature type="compositionally biased region" description="Polar residues" evidence="1">
    <location>
        <begin position="61"/>
        <end position="73"/>
    </location>
</feature>
<dbReference type="EMBL" id="KQ947421">
    <property type="protein sequence ID" value="KUJ13985.1"/>
    <property type="molecule type" value="Genomic_DNA"/>
</dbReference>
<feature type="compositionally biased region" description="Polar residues" evidence="1">
    <location>
        <begin position="317"/>
        <end position="328"/>
    </location>
</feature>